<name>A0A8H6MQK3_9PEZI</name>
<comment type="caution">
    <text evidence="3">The sequence shown here is derived from an EMBL/GenBank/DDBJ whole genome shotgun (WGS) entry which is preliminary data.</text>
</comment>
<evidence type="ECO:0000256" key="2">
    <source>
        <dbReference type="SAM" id="SignalP"/>
    </source>
</evidence>
<feature type="chain" id="PRO_5034712749" evidence="2">
    <location>
        <begin position="23"/>
        <end position="190"/>
    </location>
</feature>
<reference evidence="3 4" key="1">
    <citation type="journal article" date="2020" name="Phytopathology">
        <title>Genome Sequence Resources of Colletotrichum truncatum, C. plurivorum, C. musicola, and C. sojae: Four Species Pathogenic to Soybean (Glycine max).</title>
        <authorList>
            <person name="Rogerio F."/>
            <person name="Boufleur T.R."/>
            <person name="Ciampi-Guillardi M."/>
            <person name="Sukno S.A."/>
            <person name="Thon M.R."/>
            <person name="Massola Junior N.S."/>
            <person name="Baroncelli R."/>
        </authorList>
    </citation>
    <scope>NUCLEOTIDE SEQUENCE [LARGE SCALE GENOMIC DNA]</scope>
    <source>
        <strain evidence="3 4">LFN0009</strain>
    </source>
</reference>
<sequence>MRFTSIIVAGVLAVAASAQSSATPTVSIDTAQSSAAAAITKCLEACPASDVTCQSKCISVPAPSEDQVNKTTKCVADCDQGDGSAEATQKFATCRDNCIAQYYWSSGSPAAATGGSNSGSGSGSSGSNSASATGSATGAAASGSAGESGSPTATGSGAAASGSDAPSNAAPAFVGSASLGLVGLVGALLL</sequence>
<keyword evidence="2" id="KW-0732">Signal</keyword>
<evidence type="ECO:0000256" key="1">
    <source>
        <dbReference type="SAM" id="MobiDB-lite"/>
    </source>
</evidence>
<evidence type="ECO:0000313" key="3">
    <source>
        <dbReference type="EMBL" id="KAF6805517.1"/>
    </source>
</evidence>
<accession>A0A8H6MQK3</accession>
<keyword evidence="4" id="KW-1185">Reference proteome</keyword>
<gene>
    <name evidence="3" type="ORF">CSOJ01_09449</name>
</gene>
<proteinExistence type="predicted"/>
<organism evidence="3 4">
    <name type="scientific">Colletotrichum sojae</name>
    <dbReference type="NCBI Taxonomy" id="2175907"/>
    <lineage>
        <taxon>Eukaryota</taxon>
        <taxon>Fungi</taxon>
        <taxon>Dikarya</taxon>
        <taxon>Ascomycota</taxon>
        <taxon>Pezizomycotina</taxon>
        <taxon>Sordariomycetes</taxon>
        <taxon>Hypocreomycetidae</taxon>
        <taxon>Glomerellales</taxon>
        <taxon>Glomerellaceae</taxon>
        <taxon>Colletotrichum</taxon>
        <taxon>Colletotrichum orchidearum species complex</taxon>
    </lineage>
</organism>
<protein>
    <submittedName>
        <fullName evidence="3">Uncharacterized protein</fullName>
    </submittedName>
</protein>
<feature type="signal peptide" evidence="2">
    <location>
        <begin position="1"/>
        <end position="22"/>
    </location>
</feature>
<dbReference type="EMBL" id="WIGN01000180">
    <property type="protein sequence ID" value="KAF6805517.1"/>
    <property type="molecule type" value="Genomic_DNA"/>
</dbReference>
<dbReference type="Proteomes" id="UP000652219">
    <property type="component" value="Unassembled WGS sequence"/>
</dbReference>
<dbReference type="AlphaFoldDB" id="A0A8H6MQK3"/>
<evidence type="ECO:0000313" key="4">
    <source>
        <dbReference type="Proteomes" id="UP000652219"/>
    </source>
</evidence>
<feature type="region of interest" description="Disordered" evidence="1">
    <location>
        <begin position="113"/>
        <end position="168"/>
    </location>
</feature>
<feature type="compositionally biased region" description="Low complexity" evidence="1">
    <location>
        <begin position="125"/>
        <end position="168"/>
    </location>
</feature>